<dbReference type="Gene3D" id="3.40.190.170">
    <property type="entry name" value="Bacterial extracellular solute-binding protein, family 7"/>
    <property type="match status" value="1"/>
</dbReference>
<gene>
    <name evidence="5" type="ORF">FHS72_003714</name>
</gene>
<dbReference type="NCBIfam" id="NF037995">
    <property type="entry name" value="TRAP_S1"/>
    <property type="match status" value="1"/>
</dbReference>
<dbReference type="InterPro" id="IPR018389">
    <property type="entry name" value="DctP_fam"/>
</dbReference>
<dbReference type="PANTHER" id="PTHR33376">
    <property type="match status" value="1"/>
</dbReference>
<name>A0A7W9BQ00_9RHOB</name>
<dbReference type="GO" id="GO:0042597">
    <property type="term" value="C:periplasmic space"/>
    <property type="evidence" value="ECO:0007669"/>
    <property type="project" value="UniProtKB-SubCell"/>
</dbReference>
<dbReference type="AlphaFoldDB" id="A0A7W9BQ00"/>
<dbReference type="CDD" id="cd13602">
    <property type="entry name" value="PBP2_TRAP_BpDctp6_7"/>
    <property type="match status" value="1"/>
</dbReference>
<organism evidence="5 6">
    <name type="scientific">Yoonia ponticola</name>
    <dbReference type="NCBI Taxonomy" id="1524255"/>
    <lineage>
        <taxon>Bacteria</taxon>
        <taxon>Pseudomonadati</taxon>
        <taxon>Pseudomonadota</taxon>
        <taxon>Alphaproteobacteria</taxon>
        <taxon>Rhodobacterales</taxon>
        <taxon>Paracoccaceae</taxon>
        <taxon>Yoonia</taxon>
    </lineage>
</organism>
<evidence type="ECO:0000313" key="6">
    <source>
        <dbReference type="Proteomes" id="UP000535415"/>
    </source>
</evidence>
<dbReference type="Proteomes" id="UP000535415">
    <property type="component" value="Unassembled WGS sequence"/>
</dbReference>
<protein>
    <submittedName>
        <fullName evidence="5">TRAP-type C4-dicarboxylate transport system substrate-binding protein</fullName>
    </submittedName>
</protein>
<dbReference type="GO" id="GO:0055085">
    <property type="term" value="P:transmembrane transport"/>
    <property type="evidence" value="ECO:0007669"/>
    <property type="project" value="InterPro"/>
</dbReference>
<evidence type="ECO:0000313" key="5">
    <source>
        <dbReference type="EMBL" id="MBB5724064.1"/>
    </source>
</evidence>
<dbReference type="PANTHER" id="PTHR33376:SF4">
    <property type="entry name" value="SIALIC ACID-BINDING PERIPLASMIC PROTEIN SIAP"/>
    <property type="match status" value="1"/>
</dbReference>
<evidence type="ECO:0000256" key="2">
    <source>
        <dbReference type="ARBA" id="ARBA00022729"/>
    </source>
</evidence>
<dbReference type="Pfam" id="PF03480">
    <property type="entry name" value="DctP"/>
    <property type="match status" value="1"/>
</dbReference>
<feature type="signal peptide" evidence="4">
    <location>
        <begin position="1"/>
        <end position="19"/>
    </location>
</feature>
<evidence type="ECO:0000256" key="1">
    <source>
        <dbReference type="ARBA" id="ARBA00004418"/>
    </source>
</evidence>
<feature type="chain" id="PRO_5030601389" evidence="4">
    <location>
        <begin position="20"/>
        <end position="324"/>
    </location>
</feature>
<keyword evidence="2 4" id="KW-0732">Signal</keyword>
<keyword evidence="6" id="KW-1185">Reference proteome</keyword>
<sequence>MSIRAITALALLFATSAHAETVWDMHINFPTGNFDTQNAIRFADAVKAETNGDVVINVMAGGSLGLKGPEVLGAVRDGIVPIAHFHLDTTVGDEPFFGIQGQPYLTRNFDDAAKLDALARPVYEQIAERNNQKILYSVFWPGAHLYTKTPIVEVADLETLKIRTANKSSTEFLSDVGAAPALMPWADALVALASGGLDGIATSATSGVDGKFWEFMDAVTTTSYVNPTAVVSVNLDSFNKLSAENQQIIADIAERMQPEFRGVAEQEDSVRLKELADAGMTVSEPSEALSAALEEAAEKQWDHFVETAGPDARPVLDAYLLERN</sequence>
<keyword evidence="3" id="KW-0574">Periplasm</keyword>
<accession>A0A7W9BQ00</accession>
<evidence type="ECO:0000256" key="4">
    <source>
        <dbReference type="SAM" id="SignalP"/>
    </source>
</evidence>
<comment type="subcellular location">
    <subcellularLocation>
        <location evidence="1">Periplasm</location>
    </subcellularLocation>
</comment>
<dbReference type="RefSeq" id="WP_183531165.1">
    <property type="nucleotide sequence ID" value="NZ_JACIJM010000021.1"/>
</dbReference>
<proteinExistence type="predicted"/>
<evidence type="ECO:0000256" key="3">
    <source>
        <dbReference type="ARBA" id="ARBA00022764"/>
    </source>
</evidence>
<dbReference type="EMBL" id="JACIJM010000021">
    <property type="protein sequence ID" value="MBB5724064.1"/>
    <property type="molecule type" value="Genomic_DNA"/>
</dbReference>
<reference evidence="5 6" key="1">
    <citation type="submission" date="2020-08" db="EMBL/GenBank/DDBJ databases">
        <title>Genomic Encyclopedia of Type Strains, Phase IV (KMG-IV): sequencing the most valuable type-strain genomes for metagenomic binning, comparative biology and taxonomic classification.</title>
        <authorList>
            <person name="Goeker M."/>
        </authorList>
    </citation>
    <scope>NUCLEOTIDE SEQUENCE [LARGE SCALE GENOMIC DNA]</scope>
    <source>
        <strain evidence="5 6">DSM 101064</strain>
    </source>
</reference>
<dbReference type="InterPro" id="IPR038404">
    <property type="entry name" value="TRAP_DctP_sf"/>
</dbReference>
<comment type="caution">
    <text evidence="5">The sequence shown here is derived from an EMBL/GenBank/DDBJ whole genome shotgun (WGS) entry which is preliminary data.</text>
</comment>